<name>A0ABP9PFJ2_9ACTN</name>
<dbReference type="Proteomes" id="UP001500221">
    <property type="component" value="Unassembled WGS sequence"/>
</dbReference>
<feature type="region of interest" description="Disordered" evidence="1">
    <location>
        <begin position="100"/>
        <end position="131"/>
    </location>
</feature>
<reference evidence="3" key="1">
    <citation type="journal article" date="2019" name="Int. J. Syst. Evol. Microbiol.">
        <title>The Global Catalogue of Microorganisms (GCM) 10K type strain sequencing project: providing services to taxonomists for standard genome sequencing and annotation.</title>
        <authorList>
            <consortium name="The Broad Institute Genomics Platform"/>
            <consortium name="The Broad Institute Genome Sequencing Center for Infectious Disease"/>
            <person name="Wu L."/>
            <person name="Ma J."/>
        </authorList>
    </citation>
    <scope>NUCLEOTIDE SEQUENCE [LARGE SCALE GENOMIC DNA]</scope>
    <source>
        <strain evidence="3">JCM 18459</strain>
    </source>
</reference>
<gene>
    <name evidence="2" type="ORF">GCM10023340_15750</name>
</gene>
<sequence length="131" mass="13737">MTIEPDAVQRVRAALEAAEGLDADEALPHLREAAERLAALIDDSMAAAVLEKKASLRAAGQKAGLSENAVGPRLARTARLAPYADERGRVTAAGVERARYDAETGQVPPARPAPAAAAPMRFRARRPTGSS</sequence>
<evidence type="ECO:0000313" key="2">
    <source>
        <dbReference type="EMBL" id="GAA5145812.1"/>
    </source>
</evidence>
<comment type="caution">
    <text evidence="2">The sequence shown here is derived from an EMBL/GenBank/DDBJ whole genome shotgun (WGS) entry which is preliminary data.</text>
</comment>
<dbReference type="EMBL" id="BAABKG010000002">
    <property type="protein sequence ID" value="GAA5145812.1"/>
    <property type="molecule type" value="Genomic_DNA"/>
</dbReference>
<proteinExistence type="predicted"/>
<organism evidence="2 3">
    <name type="scientific">Nocardioides marinquilinus</name>
    <dbReference type="NCBI Taxonomy" id="1210400"/>
    <lineage>
        <taxon>Bacteria</taxon>
        <taxon>Bacillati</taxon>
        <taxon>Actinomycetota</taxon>
        <taxon>Actinomycetes</taxon>
        <taxon>Propionibacteriales</taxon>
        <taxon>Nocardioidaceae</taxon>
        <taxon>Nocardioides</taxon>
    </lineage>
</organism>
<protein>
    <submittedName>
        <fullName evidence="2">Uncharacterized protein</fullName>
    </submittedName>
</protein>
<accession>A0ABP9PFJ2</accession>
<dbReference type="RefSeq" id="WP_345456607.1">
    <property type="nucleotide sequence ID" value="NZ_BAABKG010000002.1"/>
</dbReference>
<evidence type="ECO:0000313" key="3">
    <source>
        <dbReference type="Proteomes" id="UP001500221"/>
    </source>
</evidence>
<keyword evidence="3" id="KW-1185">Reference proteome</keyword>
<feature type="compositionally biased region" description="Basic residues" evidence="1">
    <location>
        <begin position="122"/>
        <end position="131"/>
    </location>
</feature>
<evidence type="ECO:0000256" key="1">
    <source>
        <dbReference type="SAM" id="MobiDB-lite"/>
    </source>
</evidence>